<dbReference type="Proteomes" id="UP001597493">
    <property type="component" value="Unassembled WGS sequence"/>
</dbReference>
<evidence type="ECO:0000313" key="6">
    <source>
        <dbReference type="Proteomes" id="UP001597493"/>
    </source>
</evidence>
<dbReference type="InterPro" id="IPR000086">
    <property type="entry name" value="NUDIX_hydrolase_dom"/>
</dbReference>
<protein>
    <submittedName>
        <fullName evidence="5">GDP-mannose pyrophosphatase NudK</fullName>
        <ecNumber evidence="5">3.6.1.-</ecNumber>
    </submittedName>
</protein>
<keyword evidence="3 5" id="KW-0378">Hydrolase</keyword>
<name>A0ABW5R2P8_9BACL</name>
<evidence type="ECO:0000256" key="1">
    <source>
        <dbReference type="ARBA" id="ARBA00001946"/>
    </source>
</evidence>
<comment type="cofactor">
    <cofactor evidence="1">
        <name>Mg(2+)</name>
        <dbReference type="ChEBI" id="CHEBI:18420"/>
    </cofactor>
</comment>
<dbReference type="EC" id="3.6.1.-" evidence="5"/>
<comment type="subunit">
    <text evidence="2">Homodimer.</text>
</comment>
<sequence length="317" mass="35943">MNPKIRIVNEEILSDNWYVLKKITYMSERKDGSWESRSRESYDRGNGAAILLYNRERQTVILTRQFRLPTYVNGNESGLLIEACAGLLDNESAEDSIRREAEEETGYRVANVKKIGEAYMSPGSVTEKLHFFAAEYTPAMKVGEGGGVEEEQEDIEVLEYPFEQAIEMVKEGEIIDGKTIMLLQYAQLNRLLDPVPRQQHILIAGPYRSGTGDDPNLIRRNIDFMNETALRVYEAGHLPVLGEWYALPLIEKAGSRKIGDEIFNRIFHPSAVRLLKHCDAVLRIGGSSQGADEMVREALGMGKIVYRDLNEIPQVRF</sequence>
<evidence type="ECO:0000256" key="2">
    <source>
        <dbReference type="ARBA" id="ARBA00011738"/>
    </source>
</evidence>
<dbReference type="InterPro" id="IPR015797">
    <property type="entry name" value="NUDIX_hydrolase-like_dom_sf"/>
</dbReference>
<evidence type="ECO:0000256" key="3">
    <source>
        <dbReference type="ARBA" id="ARBA00022801"/>
    </source>
</evidence>
<dbReference type="EMBL" id="JBHUMY010000038">
    <property type="protein sequence ID" value="MFD2663111.1"/>
    <property type="molecule type" value="Genomic_DNA"/>
</dbReference>
<keyword evidence="6" id="KW-1185">Reference proteome</keyword>
<gene>
    <name evidence="5" type="primary">nudK</name>
    <name evidence="5" type="ORF">ACFSW5_22900</name>
</gene>
<comment type="caution">
    <text evidence="5">The sequence shown here is derived from an EMBL/GenBank/DDBJ whole genome shotgun (WGS) entry which is preliminary data.</text>
</comment>
<reference evidence="6" key="1">
    <citation type="journal article" date="2019" name="Int. J. Syst. Evol. Microbiol.">
        <title>The Global Catalogue of Microorganisms (GCM) 10K type strain sequencing project: providing services to taxonomists for standard genome sequencing and annotation.</title>
        <authorList>
            <consortium name="The Broad Institute Genomics Platform"/>
            <consortium name="The Broad Institute Genome Sequencing Center for Infectious Disease"/>
            <person name="Wu L."/>
            <person name="Ma J."/>
        </authorList>
    </citation>
    <scope>NUCLEOTIDE SEQUENCE [LARGE SCALE GENOMIC DNA]</scope>
    <source>
        <strain evidence="6">TISTR 1827</strain>
    </source>
</reference>
<dbReference type="Pfam" id="PF00293">
    <property type="entry name" value="NUDIX"/>
    <property type="match status" value="1"/>
</dbReference>
<dbReference type="PANTHER" id="PTHR11839">
    <property type="entry name" value="UDP/ADP-SUGAR PYROPHOSPHATASE"/>
    <property type="match status" value="1"/>
</dbReference>
<dbReference type="NCBIfam" id="NF011585">
    <property type="entry name" value="PRK15009.1"/>
    <property type="match status" value="1"/>
</dbReference>
<dbReference type="SUPFAM" id="SSF55811">
    <property type="entry name" value="Nudix"/>
    <property type="match status" value="1"/>
</dbReference>
<evidence type="ECO:0000259" key="4">
    <source>
        <dbReference type="PROSITE" id="PS51462"/>
    </source>
</evidence>
<dbReference type="PROSITE" id="PS51462">
    <property type="entry name" value="NUDIX"/>
    <property type="match status" value="1"/>
</dbReference>
<proteinExistence type="predicted"/>
<dbReference type="NCBIfam" id="TIGR00052">
    <property type="entry name" value="nudix-type nucleoside diphosphatase, YffH/AdpP family"/>
    <property type="match status" value="1"/>
</dbReference>
<accession>A0ABW5R2P8</accession>
<dbReference type="RefSeq" id="WP_379278505.1">
    <property type="nucleotide sequence ID" value="NZ_JBHUGT010000007.1"/>
</dbReference>
<dbReference type="Gene3D" id="3.90.79.10">
    <property type="entry name" value="Nucleoside Triphosphate Pyrophosphohydrolase"/>
    <property type="match status" value="1"/>
</dbReference>
<evidence type="ECO:0000313" key="5">
    <source>
        <dbReference type="EMBL" id="MFD2663111.1"/>
    </source>
</evidence>
<dbReference type="CDD" id="cd24157">
    <property type="entry name" value="NUDIX_GDPMK"/>
    <property type="match status" value="1"/>
</dbReference>
<dbReference type="InterPro" id="IPR004385">
    <property type="entry name" value="NDP_pyrophosphatase"/>
</dbReference>
<feature type="domain" description="Nudix hydrolase" evidence="4">
    <location>
        <begin position="43"/>
        <end position="182"/>
    </location>
</feature>
<dbReference type="GO" id="GO:0016787">
    <property type="term" value="F:hydrolase activity"/>
    <property type="evidence" value="ECO:0007669"/>
    <property type="project" value="UniProtKB-KW"/>
</dbReference>
<dbReference type="PANTHER" id="PTHR11839:SF18">
    <property type="entry name" value="NUDIX HYDROLASE DOMAIN-CONTAINING PROTEIN"/>
    <property type="match status" value="1"/>
</dbReference>
<organism evidence="5 6">
    <name type="scientific">Paenibacillus thailandensis</name>
    <dbReference type="NCBI Taxonomy" id="393250"/>
    <lineage>
        <taxon>Bacteria</taxon>
        <taxon>Bacillati</taxon>
        <taxon>Bacillota</taxon>
        <taxon>Bacilli</taxon>
        <taxon>Bacillales</taxon>
        <taxon>Paenibacillaceae</taxon>
        <taxon>Paenibacillus</taxon>
    </lineage>
</organism>